<dbReference type="InterPro" id="IPR058570">
    <property type="entry name" value="HROB_OB"/>
</dbReference>
<evidence type="ECO:0000313" key="2">
    <source>
        <dbReference type="EMBL" id="GJT57058.1"/>
    </source>
</evidence>
<proteinExistence type="predicted"/>
<evidence type="ECO:0000259" key="1">
    <source>
        <dbReference type="Pfam" id="PF15072"/>
    </source>
</evidence>
<dbReference type="GO" id="GO:0016301">
    <property type="term" value="F:kinase activity"/>
    <property type="evidence" value="ECO:0007669"/>
    <property type="project" value="UniProtKB-KW"/>
</dbReference>
<reference evidence="2" key="2">
    <citation type="submission" date="2022-01" db="EMBL/GenBank/DDBJ databases">
        <authorList>
            <person name="Yamashiro T."/>
            <person name="Shiraishi A."/>
            <person name="Satake H."/>
            <person name="Nakayama K."/>
        </authorList>
    </citation>
    <scope>NUCLEOTIDE SEQUENCE</scope>
</reference>
<dbReference type="EMBL" id="BQNB010016900">
    <property type="protein sequence ID" value="GJT57058.1"/>
    <property type="molecule type" value="Genomic_DNA"/>
</dbReference>
<protein>
    <submittedName>
        <fullName evidence="2">GPCR kinase</fullName>
    </submittedName>
</protein>
<dbReference type="PANTHER" id="PTHR14523:SF1">
    <property type="entry name" value="HOMOLOGOUS RECOMBINATION OB-FOLD PROTEIN"/>
    <property type="match status" value="1"/>
</dbReference>
<keyword evidence="2" id="KW-0418">Kinase</keyword>
<sequence>MSRFSWRVLGNARFPRIRIRIKRSWGVAVVVPFVMPSQNIAKLIGFTMDDDPIVEVDMGHEIANTLAVYDRPSQEFHTLGTVGVVQLSSNTRAEPDEDFNSGAWVCATNYVMAFGGTVTGCLGDIDKFLKKGKLNHIVAIVKYCSPNMLGDLNVTLKDISGSKPGTIHHKVMAEGGYGKDITVGACYDTKNVSVFTPKPLEHYLNITMRNVVEVFRKDTVLGSGTG</sequence>
<feature type="domain" description="Homologous recombination OB-fold protein OB-fold" evidence="1">
    <location>
        <begin position="133"/>
        <end position="217"/>
    </location>
</feature>
<gene>
    <name evidence="2" type="ORF">Tco_0992112</name>
</gene>
<dbReference type="Proteomes" id="UP001151760">
    <property type="component" value="Unassembled WGS sequence"/>
</dbReference>
<comment type="caution">
    <text evidence="2">The sequence shown here is derived from an EMBL/GenBank/DDBJ whole genome shotgun (WGS) entry which is preliminary data.</text>
</comment>
<dbReference type="InterPro" id="IPR028045">
    <property type="entry name" value="HROB"/>
</dbReference>
<reference evidence="2" key="1">
    <citation type="journal article" date="2022" name="Int. J. Mol. Sci.">
        <title>Draft Genome of Tanacetum Coccineum: Genomic Comparison of Closely Related Tanacetum-Family Plants.</title>
        <authorList>
            <person name="Yamashiro T."/>
            <person name="Shiraishi A."/>
            <person name="Nakayama K."/>
            <person name="Satake H."/>
        </authorList>
    </citation>
    <scope>NUCLEOTIDE SEQUENCE</scope>
</reference>
<name>A0ABQ5F181_9ASTR</name>
<organism evidence="2 3">
    <name type="scientific">Tanacetum coccineum</name>
    <dbReference type="NCBI Taxonomy" id="301880"/>
    <lineage>
        <taxon>Eukaryota</taxon>
        <taxon>Viridiplantae</taxon>
        <taxon>Streptophyta</taxon>
        <taxon>Embryophyta</taxon>
        <taxon>Tracheophyta</taxon>
        <taxon>Spermatophyta</taxon>
        <taxon>Magnoliopsida</taxon>
        <taxon>eudicotyledons</taxon>
        <taxon>Gunneridae</taxon>
        <taxon>Pentapetalae</taxon>
        <taxon>asterids</taxon>
        <taxon>campanulids</taxon>
        <taxon>Asterales</taxon>
        <taxon>Asteraceae</taxon>
        <taxon>Asteroideae</taxon>
        <taxon>Anthemideae</taxon>
        <taxon>Anthemidinae</taxon>
        <taxon>Tanacetum</taxon>
    </lineage>
</organism>
<keyword evidence="3" id="KW-1185">Reference proteome</keyword>
<keyword evidence="2" id="KW-0808">Transferase</keyword>
<accession>A0ABQ5F181</accession>
<dbReference type="Pfam" id="PF15072">
    <property type="entry name" value="HROB"/>
    <property type="match status" value="1"/>
</dbReference>
<evidence type="ECO:0000313" key="3">
    <source>
        <dbReference type="Proteomes" id="UP001151760"/>
    </source>
</evidence>
<dbReference type="PANTHER" id="PTHR14523">
    <property type="entry name" value="UNCHARACTERIZED PROTEIN C17ORF53 HOMOLOG"/>
    <property type="match status" value="1"/>
</dbReference>